<evidence type="ECO:0000313" key="3">
    <source>
        <dbReference type="EMBL" id="CAI9913562.1"/>
    </source>
</evidence>
<dbReference type="PANTHER" id="PTHR46652:SF3">
    <property type="entry name" value="LEUCINE-RICH REPEAT-CONTAINING PROTEIN 9"/>
    <property type="match status" value="1"/>
</dbReference>
<protein>
    <submittedName>
        <fullName evidence="3">Leucine-rich repeat domain-containing protein</fullName>
    </submittedName>
    <submittedName>
        <fullName evidence="4">Leucine-rich_repeat domain-containing protein</fullName>
    </submittedName>
</protein>
<dbReference type="SUPFAM" id="SSF52058">
    <property type="entry name" value="L domain-like"/>
    <property type="match status" value="1"/>
</dbReference>
<organism evidence="3">
    <name type="scientific">Hexamita inflata</name>
    <dbReference type="NCBI Taxonomy" id="28002"/>
    <lineage>
        <taxon>Eukaryota</taxon>
        <taxon>Metamonada</taxon>
        <taxon>Diplomonadida</taxon>
        <taxon>Hexamitidae</taxon>
        <taxon>Hexamitinae</taxon>
        <taxon>Hexamita</taxon>
    </lineage>
</organism>
<evidence type="ECO:0000313" key="4">
    <source>
        <dbReference type="EMBL" id="CAL6071231.1"/>
    </source>
</evidence>
<comment type="caution">
    <text evidence="3">The sequence shown here is derived from an EMBL/GenBank/DDBJ whole genome shotgun (WGS) entry which is preliminary data.</text>
</comment>
<dbReference type="EMBL" id="CAXDID020000289">
    <property type="protein sequence ID" value="CAL6071231.1"/>
    <property type="molecule type" value="Genomic_DNA"/>
</dbReference>
<dbReference type="Gene3D" id="3.80.10.10">
    <property type="entry name" value="Ribonuclease Inhibitor"/>
    <property type="match status" value="1"/>
</dbReference>
<dbReference type="PANTHER" id="PTHR46652">
    <property type="entry name" value="LEUCINE-RICH REPEAT AND IQ DOMAIN-CONTAINING PROTEIN 1-RELATED"/>
    <property type="match status" value="1"/>
</dbReference>
<dbReference type="InterPro" id="IPR001611">
    <property type="entry name" value="Leu-rich_rpt"/>
</dbReference>
<proteinExistence type="predicted"/>
<dbReference type="InterPro" id="IPR050836">
    <property type="entry name" value="SDS22/Internalin_LRR"/>
</dbReference>
<accession>A0AA86N646</accession>
<evidence type="ECO:0000256" key="1">
    <source>
        <dbReference type="ARBA" id="ARBA00022614"/>
    </source>
</evidence>
<sequence>MATQRNMLIENEPNIQKFGFVDTQKPEELYISGCSNIIFKNGAHVPTKIIVTRCNMQQITDIQELTQITNLNLRFNQIWDIGELAELVNLTHLNLENNEIYRINALESLKKLQVLNLKNYQNSENIHQWKYYRKLIFRIERRQ</sequence>
<dbReference type="InterPro" id="IPR032675">
    <property type="entry name" value="LRR_dom_sf"/>
</dbReference>
<reference evidence="4 5" key="2">
    <citation type="submission" date="2024-07" db="EMBL/GenBank/DDBJ databases">
        <authorList>
            <person name="Akdeniz Z."/>
        </authorList>
    </citation>
    <scope>NUCLEOTIDE SEQUENCE [LARGE SCALE GENOMIC DNA]</scope>
</reference>
<keyword evidence="1" id="KW-0433">Leucine-rich repeat</keyword>
<dbReference type="AlphaFoldDB" id="A0AA86N646"/>
<keyword evidence="2" id="KW-0677">Repeat</keyword>
<dbReference type="EMBL" id="CATOUU010000026">
    <property type="protein sequence ID" value="CAI9913562.1"/>
    <property type="molecule type" value="Genomic_DNA"/>
</dbReference>
<dbReference type="PROSITE" id="PS51450">
    <property type="entry name" value="LRR"/>
    <property type="match status" value="2"/>
</dbReference>
<evidence type="ECO:0000313" key="5">
    <source>
        <dbReference type="Proteomes" id="UP001642409"/>
    </source>
</evidence>
<gene>
    <name evidence="3" type="ORF">HINF_LOCUS1207</name>
    <name evidence="4" type="ORF">HINF_LOCUS55047</name>
</gene>
<dbReference type="Proteomes" id="UP001642409">
    <property type="component" value="Unassembled WGS sequence"/>
</dbReference>
<evidence type="ECO:0000256" key="2">
    <source>
        <dbReference type="ARBA" id="ARBA00022737"/>
    </source>
</evidence>
<keyword evidence="5" id="KW-1185">Reference proteome</keyword>
<reference evidence="3" key="1">
    <citation type="submission" date="2023-06" db="EMBL/GenBank/DDBJ databases">
        <authorList>
            <person name="Kurt Z."/>
        </authorList>
    </citation>
    <scope>NUCLEOTIDE SEQUENCE</scope>
</reference>
<name>A0AA86N646_9EUKA</name>